<dbReference type="PANTHER" id="PTHR40690">
    <property type="entry name" value="GLL3100 PROTEIN"/>
    <property type="match status" value="1"/>
</dbReference>
<dbReference type="InterPro" id="IPR035086">
    <property type="entry name" value="DgcN-like_C"/>
</dbReference>
<dbReference type="InterPro" id="IPR011669">
    <property type="entry name" value="DgcN-like"/>
</dbReference>
<dbReference type="Gene3D" id="3.40.50.300">
    <property type="entry name" value="P-loop containing nucleotide triphosphate hydrolases"/>
    <property type="match status" value="1"/>
</dbReference>
<evidence type="ECO:0000313" key="4">
    <source>
        <dbReference type="Proteomes" id="UP001317532"/>
    </source>
</evidence>
<dbReference type="Gene3D" id="3.40.50.720">
    <property type="entry name" value="NAD(P)-binding Rossmann-like Domain"/>
    <property type="match status" value="1"/>
</dbReference>
<feature type="domain" description="D-glutamate N-acetyltransferase-like N-terminal" evidence="2">
    <location>
        <begin position="20"/>
        <end position="113"/>
    </location>
</feature>
<sequence length="333" mass="35223">MSHGVIRYSSDTVVAVIDPDYAGKRVRDVLPYLESDAPVVASVDAGLAYHPTSLLVGIAPAGGALPEEFREAIRIGMRAGLEIVSGLHAMLGDDEEFAALAREHDSRIWDLRLPPAAPLFSGAAWDVTARIVLTVGSDAAVGKMTASLELTRAARDRGADAAFVATGQIGIAIAGWGTAIDRVVADFAPGAAEHLVLEGQRRARDLLFLEGQGGINNPAFAPVTLALMYGGAPDALVLVHNVARTVIEDYDVPILSYRALIRTYESLCATVKPAPVVGIALNTRECTDDEAREHIERARAETGLPCDDVVRNGPHALYDAIAPAIVKTSVLHA</sequence>
<dbReference type="AlphaFoldDB" id="A0AAN1XZE7"/>
<dbReference type="InterPro" id="IPR035402">
    <property type="entry name" value="DgcN-like_N"/>
</dbReference>
<dbReference type="PIRSF" id="PIRSF026760">
    <property type="entry name" value="UCP026760"/>
    <property type="match status" value="1"/>
</dbReference>
<keyword evidence="4" id="KW-1185">Reference proteome</keyword>
<dbReference type="PANTHER" id="PTHR40690:SF1">
    <property type="entry name" value="DUF1611 DOMAIN-CONTAINING PROTEIN"/>
    <property type="match status" value="1"/>
</dbReference>
<evidence type="ECO:0000259" key="1">
    <source>
        <dbReference type="Pfam" id="PF07755"/>
    </source>
</evidence>
<evidence type="ECO:0000313" key="3">
    <source>
        <dbReference type="EMBL" id="BDE08180.1"/>
    </source>
</evidence>
<gene>
    <name evidence="3" type="ORF">WPS_34560</name>
</gene>
<dbReference type="Proteomes" id="UP001317532">
    <property type="component" value="Chromosome"/>
</dbReference>
<dbReference type="SUPFAM" id="SSF52540">
    <property type="entry name" value="P-loop containing nucleoside triphosphate hydrolases"/>
    <property type="match status" value="1"/>
</dbReference>
<dbReference type="InterPro" id="IPR027417">
    <property type="entry name" value="P-loop_NTPase"/>
</dbReference>
<feature type="domain" description="D-glutamate N-acetyltransferase-like C-terminal" evidence="1">
    <location>
        <begin position="119"/>
        <end position="317"/>
    </location>
</feature>
<dbReference type="EMBL" id="AP025523">
    <property type="protein sequence ID" value="BDE08180.1"/>
    <property type="molecule type" value="Genomic_DNA"/>
</dbReference>
<dbReference type="KEGG" id="vab:WPS_34560"/>
<proteinExistence type="predicted"/>
<evidence type="ECO:0008006" key="5">
    <source>
        <dbReference type="Google" id="ProtNLM"/>
    </source>
</evidence>
<name>A0AAN1XZE7_UNVUL</name>
<reference evidence="3 4" key="1">
    <citation type="journal article" date="2022" name="ISME Commun">
        <title>Vulcanimicrobium alpinus gen. nov. sp. nov., the first cultivated representative of the candidate phylum 'Eremiobacterota', is a metabolically versatile aerobic anoxygenic phototroph.</title>
        <authorList>
            <person name="Yabe S."/>
            <person name="Muto K."/>
            <person name="Abe K."/>
            <person name="Yokota A."/>
            <person name="Staudigel H."/>
            <person name="Tebo B.M."/>
        </authorList>
    </citation>
    <scope>NUCLEOTIDE SEQUENCE [LARGE SCALE GENOMIC DNA]</scope>
    <source>
        <strain evidence="3 4">WC8-2</strain>
    </source>
</reference>
<protein>
    <recommendedName>
        <fullName evidence="5">DUF1611 domain-containing protein</fullName>
    </recommendedName>
</protein>
<evidence type="ECO:0000259" key="2">
    <source>
        <dbReference type="Pfam" id="PF17396"/>
    </source>
</evidence>
<organism evidence="3 4">
    <name type="scientific">Vulcanimicrobium alpinum</name>
    <dbReference type="NCBI Taxonomy" id="3016050"/>
    <lineage>
        <taxon>Bacteria</taxon>
        <taxon>Bacillati</taxon>
        <taxon>Vulcanimicrobiota</taxon>
        <taxon>Vulcanimicrobiia</taxon>
        <taxon>Vulcanimicrobiales</taxon>
        <taxon>Vulcanimicrobiaceae</taxon>
        <taxon>Vulcanimicrobium</taxon>
    </lineage>
</organism>
<accession>A0AAN1XZE7</accession>
<dbReference type="Pfam" id="PF17396">
    <property type="entry name" value="DUF1611_N"/>
    <property type="match status" value="1"/>
</dbReference>
<dbReference type="Pfam" id="PF07755">
    <property type="entry name" value="DUF1611"/>
    <property type="match status" value="1"/>
</dbReference>